<name>A0A9W8WJX6_9HYPO</name>
<dbReference type="InterPro" id="IPR000683">
    <property type="entry name" value="Gfo/Idh/MocA-like_OxRdtase_N"/>
</dbReference>
<sequence>MSSPQTPKLVAEADLIAVSSLVQAELDAAKTLVPQVRTHLSHDEMLNAESTLQAVVIASAVSVRAEQVIEAMEKGLHVLCGKPLSPSPEISQQVLDAYNKSLKKHPKQKVMCGFSRRFDASYRDAHQKVMSGDLGRLAHAAGIFIHTSIHDVDLALWFLGHESVVKTISSAGVTAVQQDMLDHTDRDNALTIIEFYVRPADIATLTSLGLLRSLQGGQEFTDCCLHDEELPVKLEGAVQAVAICCLLQESLISGKEIEFDESGRRLTPATDVKGSKL</sequence>
<organism evidence="3 4">
    <name type="scientific">Fusarium piperis</name>
    <dbReference type="NCBI Taxonomy" id="1435070"/>
    <lineage>
        <taxon>Eukaryota</taxon>
        <taxon>Fungi</taxon>
        <taxon>Dikarya</taxon>
        <taxon>Ascomycota</taxon>
        <taxon>Pezizomycotina</taxon>
        <taxon>Sordariomycetes</taxon>
        <taxon>Hypocreomycetidae</taxon>
        <taxon>Hypocreales</taxon>
        <taxon>Nectriaceae</taxon>
        <taxon>Fusarium</taxon>
        <taxon>Fusarium solani species complex</taxon>
    </lineage>
</organism>
<dbReference type="Gene3D" id="3.40.50.720">
    <property type="entry name" value="NAD(P)-binding Rossmann-like Domain"/>
    <property type="match status" value="1"/>
</dbReference>
<evidence type="ECO:0000259" key="2">
    <source>
        <dbReference type="Pfam" id="PF01408"/>
    </source>
</evidence>
<gene>
    <name evidence="3" type="ORF">N0V84_002224</name>
</gene>
<dbReference type="Gene3D" id="3.30.360.10">
    <property type="entry name" value="Dihydrodipicolinate Reductase, domain 2"/>
    <property type="match status" value="1"/>
</dbReference>
<dbReference type="GO" id="GO:0006740">
    <property type="term" value="P:NADPH regeneration"/>
    <property type="evidence" value="ECO:0007669"/>
    <property type="project" value="TreeGrafter"/>
</dbReference>
<dbReference type="GO" id="GO:0005737">
    <property type="term" value="C:cytoplasm"/>
    <property type="evidence" value="ECO:0007669"/>
    <property type="project" value="TreeGrafter"/>
</dbReference>
<dbReference type="Pfam" id="PF01408">
    <property type="entry name" value="GFO_IDH_MocA"/>
    <property type="match status" value="1"/>
</dbReference>
<dbReference type="Proteomes" id="UP001140502">
    <property type="component" value="Unassembled WGS sequence"/>
</dbReference>
<protein>
    <recommendedName>
        <fullName evidence="2">Gfo/Idh/MocA-like oxidoreductase N-terminal domain-containing protein</fullName>
    </recommendedName>
</protein>
<reference evidence="3" key="1">
    <citation type="submission" date="2022-10" db="EMBL/GenBank/DDBJ databases">
        <title>Tapping the CABI collections for fungal endophytes: first genome assemblies for Collariella, Neodidymelliopsis, Ascochyta clinopodiicola, Didymella pomorum, Didymosphaeria variabile, Neocosmospora piperis and Neocucurbitaria cava.</title>
        <authorList>
            <person name="Hill R."/>
        </authorList>
    </citation>
    <scope>NUCLEOTIDE SEQUENCE</scope>
    <source>
        <strain evidence="3">IMI 366586</strain>
    </source>
</reference>
<keyword evidence="1" id="KW-0560">Oxidoreductase</keyword>
<dbReference type="SUPFAM" id="SSF55347">
    <property type="entry name" value="Glyceraldehyde-3-phosphate dehydrogenase-like, C-terminal domain"/>
    <property type="match status" value="1"/>
</dbReference>
<comment type="caution">
    <text evidence="3">The sequence shown here is derived from an EMBL/GenBank/DDBJ whole genome shotgun (WGS) entry which is preliminary data.</text>
</comment>
<dbReference type="SUPFAM" id="SSF51735">
    <property type="entry name" value="NAD(P)-binding Rossmann-fold domains"/>
    <property type="match status" value="1"/>
</dbReference>
<evidence type="ECO:0000313" key="3">
    <source>
        <dbReference type="EMBL" id="KAJ4327326.1"/>
    </source>
</evidence>
<dbReference type="InterPro" id="IPR036291">
    <property type="entry name" value="NAD(P)-bd_dom_sf"/>
</dbReference>
<proteinExistence type="predicted"/>
<accession>A0A9W8WJX6</accession>
<dbReference type="PANTHER" id="PTHR42840:SF3">
    <property type="entry name" value="BINDING ROSSMANN FOLD OXIDOREDUCTASE, PUTATIVE (AFU_ORTHOLOGUE AFUA_2G10240)-RELATED"/>
    <property type="match status" value="1"/>
</dbReference>
<dbReference type="OrthoDB" id="446809at2759"/>
<dbReference type="GO" id="GO:0016491">
    <property type="term" value="F:oxidoreductase activity"/>
    <property type="evidence" value="ECO:0007669"/>
    <property type="project" value="UniProtKB-KW"/>
</dbReference>
<feature type="domain" description="Gfo/Idh/MocA-like oxidoreductase N-terminal" evidence="2">
    <location>
        <begin position="23"/>
        <end position="100"/>
    </location>
</feature>
<dbReference type="GO" id="GO:0000166">
    <property type="term" value="F:nucleotide binding"/>
    <property type="evidence" value="ECO:0007669"/>
    <property type="project" value="InterPro"/>
</dbReference>
<dbReference type="AlphaFoldDB" id="A0A9W8WJX6"/>
<dbReference type="EMBL" id="JAPEUR010000026">
    <property type="protein sequence ID" value="KAJ4327326.1"/>
    <property type="molecule type" value="Genomic_DNA"/>
</dbReference>
<keyword evidence="4" id="KW-1185">Reference proteome</keyword>
<dbReference type="PANTHER" id="PTHR42840">
    <property type="entry name" value="NAD(P)-BINDING ROSSMANN-FOLD SUPERFAMILY PROTEIN-RELATED"/>
    <property type="match status" value="1"/>
</dbReference>
<evidence type="ECO:0000256" key="1">
    <source>
        <dbReference type="ARBA" id="ARBA00023002"/>
    </source>
</evidence>
<evidence type="ECO:0000313" key="4">
    <source>
        <dbReference type="Proteomes" id="UP001140502"/>
    </source>
</evidence>